<sequence length="213" mass="24493">MSLKVEGRSEYVIKEKHKQLKGSLGRWNTGVFGRLNLEVQEGKDEINEVDEFLSCCKEDQVKEIVIIRISVIILMGYMRNFIGYISTDRGLLMLKSVGEVKEEVMRHFSEKFREPKLNKPQLEGIIFSVLSHSDMSSLEFNFLEQETKEVVSECKGSNSPGSVSLEYLRYIVKRMGIGEVWMKWIEATIFSSKMSVMVNGSTIEEFEDSRGLR</sequence>
<accession>A0A9D5H0J8</accession>
<dbReference type="EMBL" id="JAMSHJ010000001">
    <property type="protein sequence ID" value="KAI5447916.1"/>
    <property type="molecule type" value="Genomic_DNA"/>
</dbReference>
<evidence type="ECO:0000313" key="1">
    <source>
        <dbReference type="EMBL" id="KAI5447916.1"/>
    </source>
</evidence>
<dbReference type="Gramene" id="Psat01G0538300-T1">
    <property type="protein sequence ID" value="KAI5447916.1"/>
    <property type="gene ID" value="KIW84_015383"/>
</dbReference>
<proteinExistence type="predicted"/>
<name>A0A9D5H0J8_PEA</name>
<reference evidence="1 2" key="1">
    <citation type="journal article" date="2022" name="Nat. Genet.">
        <title>Improved pea reference genome and pan-genome highlight genomic features and evolutionary characteristics.</title>
        <authorList>
            <person name="Yang T."/>
            <person name="Liu R."/>
            <person name="Luo Y."/>
            <person name="Hu S."/>
            <person name="Wang D."/>
            <person name="Wang C."/>
            <person name="Pandey M.K."/>
            <person name="Ge S."/>
            <person name="Xu Q."/>
            <person name="Li N."/>
            <person name="Li G."/>
            <person name="Huang Y."/>
            <person name="Saxena R.K."/>
            <person name="Ji Y."/>
            <person name="Li M."/>
            <person name="Yan X."/>
            <person name="He Y."/>
            <person name="Liu Y."/>
            <person name="Wang X."/>
            <person name="Xiang C."/>
            <person name="Varshney R.K."/>
            <person name="Ding H."/>
            <person name="Gao S."/>
            <person name="Zong X."/>
        </authorList>
    </citation>
    <scope>NUCLEOTIDE SEQUENCE [LARGE SCALE GENOMIC DNA]</scope>
    <source>
        <strain evidence="1 2">cv. Zhongwan 6</strain>
    </source>
</reference>
<dbReference type="Proteomes" id="UP001058974">
    <property type="component" value="Chromosome 1"/>
</dbReference>
<organism evidence="1 2">
    <name type="scientific">Pisum sativum</name>
    <name type="common">Garden pea</name>
    <name type="synonym">Lathyrus oleraceus</name>
    <dbReference type="NCBI Taxonomy" id="3888"/>
    <lineage>
        <taxon>Eukaryota</taxon>
        <taxon>Viridiplantae</taxon>
        <taxon>Streptophyta</taxon>
        <taxon>Embryophyta</taxon>
        <taxon>Tracheophyta</taxon>
        <taxon>Spermatophyta</taxon>
        <taxon>Magnoliopsida</taxon>
        <taxon>eudicotyledons</taxon>
        <taxon>Gunneridae</taxon>
        <taxon>Pentapetalae</taxon>
        <taxon>rosids</taxon>
        <taxon>fabids</taxon>
        <taxon>Fabales</taxon>
        <taxon>Fabaceae</taxon>
        <taxon>Papilionoideae</taxon>
        <taxon>50 kb inversion clade</taxon>
        <taxon>NPAAA clade</taxon>
        <taxon>Hologalegina</taxon>
        <taxon>IRL clade</taxon>
        <taxon>Fabeae</taxon>
        <taxon>Lathyrus</taxon>
    </lineage>
</organism>
<keyword evidence="2" id="KW-1185">Reference proteome</keyword>
<dbReference type="AlphaFoldDB" id="A0A9D5H0J8"/>
<evidence type="ECO:0000313" key="2">
    <source>
        <dbReference type="Proteomes" id="UP001058974"/>
    </source>
</evidence>
<comment type="caution">
    <text evidence="1">The sequence shown here is derived from an EMBL/GenBank/DDBJ whole genome shotgun (WGS) entry which is preliminary data.</text>
</comment>
<gene>
    <name evidence="1" type="ORF">KIW84_015383</name>
</gene>
<protein>
    <submittedName>
        <fullName evidence="1">Uncharacterized protein</fullName>
    </submittedName>
</protein>